<dbReference type="Gene3D" id="3.90.950.10">
    <property type="match status" value="1"/>
</dbReference>
<evidence type="ECO:0000256" key="2">
    <source>
        <dbReference type="ARBA" id="ARBA00001946"/>
    </source>
</evidence>
<dbReference type="PANTHER" id="PTHR34699:SF2">
    <property type="entry name" value="NON-CANONICAL PURINE NTP PHOSPHATASE_PRRC1 DOMAIN-CONTAINING PROTEIN"/>
    <property type="match status" value="1"/>
</dbReference>
<comment type="cofactor">
    <cofactor evidence="2">
        <name>Mg(2+)</name>
        <dbReference type="ChEBI" id="CHEBI:18420"/>
    </cofactor>
</comment>
<protein>
    <recommendedName>
        <fullName evidence="9">inosine/xanthosine triphosphatase</fullName>
        <ecNumber evidence="9">3.6.1.73</ecNumber>
    </recommendedName>
</protein>
<dbReference type="Proteomes" id="UP000712673">
    <property type="component" value="Unassembled WGS sequence"/>
</dbReference>
<keyword evidence="5" id="KW-0378">Hydrolase</keyword>
<keyword evidence="4" id="KW-0547">Nucleotide-binding</keyword>
<dbReference type="Pfam" id="PF01931">
    <property type="entry name" value="NTPase_I-T"/>
    <property type="match status" value="1"/>
</dbReference>
<evidence type="ECO:0000259" key="12">
    <source>
        <dbReference type="Pfam" id="PF01931"/>
    </source>
</evidence>
<dbReference type="InterPro" id="IPR026533">
    <property type="entry name" value="NTPase/PRRC1"/>
</dbReference>
<reference evidence="13" key="1">
    <citation type="submission" date="2019-03" db="EMBL/GenBank/DDBJ databases">
        <title>Lake Tanganyika Metagenome-Assembled Genomes (MAGs).</title>
        <authorList>
            <person name="Tran P."/>
        </authorList>
    </citation>
    <scope>NUCLEOTIDE SEQUENCE</scope>
    <source>
        <strain evidence="13">K_DeepCast_65m_m2_066</strain>
    </source>
</reference>
<dbReference type="EMBL" id="VGLS01000182">
    <property type="protein sequence ID" value="MBM3223689.1"/>
    <property type="molecule type" value="Genomic_DNA"/>
</dbReference>
<dbReference type="EC" id="3.6.1.73" evidence="9"/>
<dbReference type="PANTHER" id="PTHR34699">
    <property type="match status" value="1"/>
</dbReference>
<keyword evidence="8" id="KW-0464">Manganese</keyword>
<feature type="domain" description="Non-canonical purine NTP phosphatase/PRRC1" evidence="12">
    <location>
        <begin position="10"/>
        <end position="193"/>
    </location>
</feature>
<dbReference type="InterPro" id="IPR029001">
    <property type="entry name" value="ITPase-like_fam"/>
</dbReference>
<dbReference type="InterPro" id="IPR050299">
    <property type="entry name" value="YjjX_NTPase"/>
</dbReference>
<keyword evidence="6" id="KW-0460">Magnesium</keyword>
<dbReference type="GO" id="GO:0009117">
    <property type="term" value="P:nucleotide metabolic process"/>
    <property type="evidence" value="ECO:0007669"/>
    <property type="project" value="UniProtKB-KW"/>
</dbReference>
<comment type="cofactor">
    <cofactor evidence="1">
        <name>Mn(2+)</name>
        <dbReference type="ChEBI" id="CHEBI:29035"/>
    </cofactor>
</comment>
<name>A0A937W1E8_UNCTE</name>
<comment type="catalytic activity">
    <reaction evidence="11">
        <text>XTP + H2O = XDP + phosphate + H(+)</text>
        <dbReference type="Rhea" id="RHEA:28406"/>
        <dbReference type="ChEBI" id="CHEBI:15377"/>
        <dbReference type="ChEBI" id="CHEBI:15378"/>
        <dbReference type="ChEBI" id="CHEBI:43474"/>
        <dbReference type="ChEBI" id="CHEBI:59884"/>
        <dbReference type="ChEBI" id="CHEBI:61314"/>
        <dbReference type="EC" id="3.6.1.73"/>
    </reaction>
</comment>
<evidence type="ECO:0000256" key="6">
    <source>
        <dbReference type="ARBA" id="ARBA00022842"/>
    </source>
</evidence>
<organism evidence="13 14">
    <name type="scientific">Tectimicrobiota bacterium</name>
    <dbReference type="NCBI Taxonomy" id="2528274"/>
    <lineage>
        <taxon>Bacteria</taxon>
        <taxon>Pseudomonadati</taxon>
        <taxon>Nitrospinota/Tectimicrobiota group</taxon>
        <taxon>Candidatus Tectimicrobiota</taxon>
    </lineage>
</organism>
<comment type="catalytic activity">
    <reaction evidence="10">
        <text>ITP + H2O = IDP + phosphate + H(+)</text>
        <dbReference type="Rhea" id="RHEA:28330"/>
        <dbReference type="ChEBI" id="CHEBI:15377"/>
        <dbReference type="ChEBI" id="CHEBI:15378"/>
        <dbReference type="ChEBI" id="CHEBI:43474"/>
        <dbReference type="ChEBI" id="CHEBI:58280"/>
        <dbReference type="ChEBI" id="CHEBI:61402"/>
        <dbReference type="EC" id="3.6.1.73"/>
    </reaction>
</comment>
<gene>
    <name evidence="13" type="ORF">FJZ47_07815</name>
</gene>
<dbReference type="GO" id="GO:0006772">
    <property type="term" value="P:thiamine metabolic process"/>
    <property type="evidence" value="ECO:0007669"/>
    <property type="project" value="TreeGrafter"/>
</dbReference>
<evidence type="ECO:0000313" key="14">
    <source>
        <dbReference type="Proteomes" id="UP000712673"/>
    </source>
</evidence>
<evidence type="ECO:0000256" key="10">
    <source>
        <dbReference type="ARBA" id="ARBA00048174"/>
    </source>
</evidence>
<evidence type="ECO:0000256" key="5">
    <source>
        <dbReference type="ARBA" id="ARBA00022801"/>
    </source>
</evidence>
<sequence>MEYIRAIMLGTKNAAKITGVQAAFADLHTSIQAPDLTQPEGWSCQVDTGVSEEPWGFPSTVQGAQNRAYAAYAYLLRGQGADMPVNPQVMLGIGVESGFIEVTPTAFTLYNFDVCALFDGQEYYLGISPGLEYPRRLVHNIFFQRQPFQQARQYITTTANVEQQIGLVGVLAGGHIDRPEMTRLATRLALIRYVQRHDYARWD</sequence>
<dbReference type="GO" id="GO:0103023">
    <property type="term" value="F:ITPase activity"/>
    <property type="evidence" value="ECO:0007669"/>
    <property type="project" value="UniProtKB-EC"/>
</dbReference>
<keyword evidence="3" id="KW-0479">Metal-binding</keyword>
<evidence type="ECO:0000256" key="8">
    <source>
        <dbReference type="ARBA" id="ARBA00023211"/>
    </source>
</evidence>
<evidence type="ECO:0000256" key="9">
    <source>
        <dbReference type="ARBA" id="ARBA00038901"/>
    </source>
</evidence>
<dbReference type="AlphaFoldDB" id="A0A937W1E8"/>
<dbReference type="GO" id="GO:0046872">
    <property type="term" value="F:metal ion binding"/>
    <property type="evidence" value="ECO:0007669"/>
    <property type="project" value="UniProtKB-KW"/>
</dbReference>
<evidence type="ECO:0000256" key="4">
    <source>
        <dbReference type="ARBA" id="ARBA00022741"/>
    </source>
</evidence>
<evidence type="ECO:0000256" key="7">
    <source>
        <dbReference type="ARBA" id="ARBA00023080"/>
    </source>
</evidence>
<accession>A0A937W1E8</accession>
<evidence type="ECO:0000256" key="11">
    <source>
        <dbReference type="ARBA" id="ARBA00048781"/>
    </source>
</evidence>
<proteinExistence type="predicted"/>
<dbReference type="SUPFAM" id="SSF52972">
    <property type="entry name" value="ITPase-like"/>
    <property type="match status" value="1"/>
</dbReference>
<evidence type="ECO:0000256" key="3">
    <source>
        <dbReference type="ARBA" id="ARBA00022723"/>
    </source>
</evidence>
<dbReference type="GO" id="GO:0000166">
    <property type="term" value="F:nucleotide binding"/>
    <property type="evidence" value="ECO:0007669"/>
    <property type="project" value="UniProtKB-KW"/>
</dbReference>
<keyword evidence="7" id="KW-0546">Nucleotide metabolism</keyword>
<comment type="caution">
    <text evidence="13">The sequence shown here is derived from an EMBL/GenBank/DDBJ whole genome shotgun (WGS) entry which is preliminary data.</text>
</comment>
<evidence type="ECO:0000256" key="1">
    <source>
        <dbReference type="ARBA" id="ARBA00001936"/>
    </source>
</evidence>
<evidence type="ECO:0000313" key="13">
    <source>
        <dbReference type="EMBL" id="MBM3223689.1"/>
    </source>
</evidence>